<evidence type="ECO:0000313" key="3">
    <source>
        <dbReference type="EMBL" id="KIL49397.1"/>
    </source>
</evidence>
<dbReference type="InterPro" id="IPR010656">
    <property type="entry name" value="DctM"/>
</dbReference>
<feature type="transmembrane region" description="Helical" evidence="1">
    <location>
        <begin position="122"/>
        <end position="142"/>
    </location>
</feature>
<reference evidence="3 4" key="1">
    <citation type="submission" date="2015-01" db="EMBL/GenBank/DDBJ databases">
        <title>Genome sequencing of Jeotgalibacillus soli.</title>
        <authorList>
            <person name="Goh K.M."/>
            <person name="Chan K.-G."/>
            <person name="Yaakop A.S."/>
            <person name="Ee R."/>
            <person name="Gan H.M."/>
            <person name="Chan C.S."/>
        </authorList>
    </citation>
    <scope>NUCLEOTIDE SEQUENCE [LARGE SCALE GENOMIC DNA]</scope>
    <source>
        <strain evidence="3 4">P9</strain>
    </source>
</reference>
<comment type="caution">
    <text evidence="3">The sequence shown here is derived from an EMBL/GenBank/DDBJ whole genome shotgun (WGS) entry which is preliminary data.</text>
</comment>
<evidence type="ECO:0000256" key="1">
    <source>
        <dbReference type="SAM" id="Phobius"/>
    </source>
</evidence>
<feature type="transmembrane region" description="Helical" evidence="1">
    <location>
        <begin position="547"/>
        <end position="568"/>
    </location>
</feature>
<gene>
    <name evidence="3" type="ORF">KP78_08650</name>
</gene>
<feature type="transmembrane region" description="Helical" evidence="1">
    <location>
        <begin position="154"/>
        <end position="174"/>
    </location>
</feature>
<feature type="transmembrane region" description="Helical" evidence="1">
    <location>
        <begin position="610"/>
        <end position="639"/>
    </location>
</feature>
<dbReference type="PANTHER" id="PTHR43849:SF2">
    <property type="entry name" value="BLL3936 PROTEIN"/>
    <property type="match status" value="1"/>
</dbReference>
<dbReference type="AlphaFoldDB" id="A0A0C2VKH1"/>
<feature type="transmembrane region" description="Helical" evidence="1">
    <location>
        <begin position="386"/>
        <end position="403"/>
    </location>
</feature>
<accession>A0A0C2VKH1</accession>
<feature type="transmembrane region" description="Helical" evidence="1">
    <location>
        <begin position="40"/>
        <end position="61"/>
    </location>
</feature>
<evidence type="ECO:0000259" key="2">
    <source>
        <dbReference type="Pfam" id="PF06808"/>
    </source>
</evidence>
<sequence>MSKEKLQEENTLTHQELKDLLAEYDPEAGTRNLSGIANKIIILIAVSFSLFHIYTGMIGGLSSQLQRSIHLAFVLGLIFLLFPYTKKKIGETKIPILDIALALTGIFVGLYWLLFFDELVRRIGNPTTLDLTVGALAILLVLEGSRRVVGKPITIIVGVFLIYAILGPYFPSFLRHGGISYERLFSHMYFTTEGIFGTPLAVSATFIFLFVLFGAILDRTGVGEYFNDLALVIAGRASGGPAKVTIFSSALQGTISGSSVANVVTSGAFTIPLMKRLGYRKEFAGAVEATSSTGGQIMPPVMGAAAFLMAEFTGIPYWEIVKAAAIPAILYFVGVWIMTHYEAKRLGLRGLTKEELPSIKNVVARLYLLVPIVAIIYFLSSGLSPMRAALYGLFIAILVGFLQPGEKRLTIKGLIEALETGARAALGVAIACAAAGMIVGVIVLTGIGLKFANGLIDLAGGDIFITLLMTMVASLILGMGVPTTANYVITSTIAAPVLVELGFPLLAAHMFVFYFGILADITPPVALAAFAAAGIGKSDPLKTGFEATRLAIAAFIIPYVFVFSPQMLLIDTDWTGAAIIMIGSTIGMIGVGAGMIGYWVKPLHFLLRGILVVAGVLLVIPELTSSIIGAVLMAAIFIYQKYFQRGDHDSINKMSQGKQNVSGG</sequence>
<feature type="domain" description="TRAP C4-dicarboxylate transport system permease DctM subunit" evidence="2">
    <location>
        <begin position="136"/>
        <end position="571"/>
    </location>
</feature>
<keyword evidence="1" id="KW-0812">Transmembrane</keyword>
<dbReference type="EMBL" id="JXRP01000009">
    <property type="protein sequence ID" value="KIL49397.1"/>
    <property type="molecule type" value="Genomic_DNA"/>
</dbReference>
<dbReference type="NCBIfam" id="TIGR02123">
    <property type="entry name" value="TRAP_fused"/>
    <property type="match status" value="1"/>
</dbReference>
<evidence type="ECO:0000313" key="4">
    <source>
        <dbReference type="Proteomes" id="UP000031938"/>
    </source>
</evidence>
<feature type="transmembrane region" description="Helical" evidence="1">
    <location>
        <begin position="67"/>
        <end position="84"/>
    </location>
</feature>
<dbReference type="InterPro" id="IPR011853">
    <property type="entry name" value="TRAP_DctM-Dct_fused"/>
</dbReference>
<dbReference type="PATRIC" id="fig|889306.3.peg.868"/>
<feature type="transmembrane region" description="Helical" evidence="1">
    <location>
        <begin position="424"/>
        <end position="449"/>
    </location>
</feature>
<keyword evidence="1" id="KW-0472">Membrane</keyword>
<dbReference type="Proteomes" id="UP000031938">
    <property type="component" value="Unassembled WGS sequence"/>
</dbReference>
<protein>
    <submittedName>
        <fullName evidence="3">C4-dicarboxylate ABC transporter</fullName>
    </submittedName>
</protein>
<keyword evidence="4" id="KW-1185">Reference proteome</keyword>
<organism evidence="3 4">
    <name type="scientific">Jeotgalibacillus soli</name>
    <dbReference type="NCBI Taxonomy" id="889306"/>
    <lineage>
        <taxon>Bacteria</taxon>
        <taxon>Bacillati</taxon>
        <taxon>Bacillota</taxon>
        <taxon>Bacilli</taxon>
        <taxon>Bacillales</taxon>
        <taxon>Caryophanaceae</taxon>
        <taxon>Jeotgalibacillus</taxon>
    </lineage>
</organism>
<feature type="transmembrane region" description="Helical" evidence="1">
    <location>
        <begin position="96"/>
        <end position="116"/>
    </location>
</feature>
<dbReference type="Pfam" id="PF06808">
    <property type="entry name" value="DctM"/>
    <property type="match status" value="1"/>
</dbReference>
<feature type="transmembrane region" description="Helical" evidence="1">
    <location>
        <begin position="574"/>
        <end position="598"/>
    </location>
</feature>
<feature type="transmembrane region" description="Helical" evidence="1">
    <location>
        <begin position="324"/>
        <end position="341"/>
    </location>
</feature>
<feature type="transmembrane region" description="Helical" evidence="1">
    <location>
        <begin position="194"/>
        <end position="217"/>
    </location>
</feature>
<feature type="transmembrane region" description="Helical" evidence="1">
    <location>
        <begin position="362"/>
        <end position="380"/>
    </location>
</feature>
<keyword evidence="1" id="KW-1133">Transmembrane helix</keyword>
<dbReference type="RefSeq" id="WP_235420831.1">
    <property type="nucleotide sequence ID" value="NZ_JXRP01000009.1"/>
</dbReference>
<feature type="transmembrane region" description="Helical" evidence="1">
    <location>
        <begin position="455"/>
        <end position="478"/>
    </location>
</feature>
<dbReference type="STRING" id="889306.KP78_08650"/>
<name>A0A0C2VKH1_9BACL</name>
<dbReference type="PANTHER" id="PTHR43849">
    <property type="entry name" value="BLL3936 PROTEIN"/>
    <property type="match status" value="1"/>
</dbReference>
<proteinExistence type="predicted"/>